<accession>A0AA39QXZ1</accession>
<reference evidence="2" key="1">
    <citation type="submission" date="2023-03" db="EMBL/GenBank/DDBJ databases">
        <title>Complete genome of Cladonia borealis.</title>
        <authorList>
            <person name="Park H."/>
        </authorList>
    </citation>
    <scope>NUCLEOTIDE SEQUENCE</scope>
    <source>
        <strain evidence="2">ANT050790</strain>
    </source>
</reference>
<name>A0AA39QXZ1_9LECA</name>
<keyword evidence="3" id="KW-1185">Reference proteome</keyword>
<evidence type="ECO:0000313" key="3">
    <source>
        <dbReference type="Proteomes" id="UP001166286"/>
    </source>
</evidence>
<sequence length="317" mass="36143">MRNYYRQQLNREQQLRVAREAPGLGTTQSPHLHYGRLQQDAGHTSDFVHQYPAHLHQQQPLQHDSGTFYHSPYTSNAFQQQQQQSVEHDPGNFMAPFGQQMSPPQQHPVATAGGYPPHFYHSSPAPEQPAGHRGSPAPNRPQFTKSLYTAASTFDTPNQPNQPNFNPSPYPEYPFINYKRERDREPDSPQQSPQQHVAHPSPIPAATPAATPGLLSSQTRRKHTFAHLHSLESTKNTLLTRHRDLNYERRTIETRIADIKTRNMEDRNFEGDDQLLVGLEERLGRVEKEIEEVSARWDSVGLEVEEKMAALVVGDWT</sequence>
<dbReference type="Proteomes" id="UP001166286">
    <property type="component" value="Unassembled WGS sequence"/>
</dbReference>
<protein>
    <submittedName>
        <fullName evidence="2">Uncharacterized protein</fullName>
    </submittedName>
</protein>
<dbReference type="AlphaFoldDB" id="A0AA39QXZ1"/>
<feature type="compositionally biased region" description="Basic and acidic residues" evidence="1">
    <location>
        <begin position="178"/>
        <end position="187"/>
    </location>
</feature>
<feature type="compositionally biased region" description="Low complexity" evidence="1">
    <location>
        <begin position="198"/>
        <end position="212"/>
    </location>
</feature>
<proteinExistence type="predicted"/>
<evidence type="ECO:0000313" key="2">
    <source>
        <dbReference type="EMBL" id="KAK0511292.1"/>
    </source>
</evidence>
<feature type="compositionally biased region" description="Polar residues" evidence="1">
    <location>
        <begin position="141"/>
        <end position="156"/>
    </location>
</feature>
<dbReference type="EMBL" id="JAFEKC020000013">
    <property type="protein sequence ID" value="KAK0511292.1"/>
    <property type="molecule type" value="Genomic_DNA"/>
</dbReference>
<organism evidence="2 3">
    <name type="scientific">Cladonia borealis</name>
    <dbReference type="NCBI Taxonomy" id="184061"/>
    <lineage>
        <taxon>Eukaryota</taxon>
        <taxon>Fungi</taxon>
        <taxon>Dikarya</taxon>
        <taxon>Ascomycota</taxon>
        <taxon>Pezizomycotina</taxon>
        <taxon>Lecanoromycetes</taxon>
        <taxon>OSLEUM clade</taxon>
        <taxon>Lecanoromycetidae</taxon>
        <taxon>Lecanorales</taxon>
        <taxon>Lecanorineae</taxon>
        <taxon>Cladoniaceae</taxon>
        <taxon>Cladonia</taxon>
    </lineage>
</organism>
<evidence type="ECO:0000256" key="1">
    <source>
        <dbReference type="SAM" id="MobiDB-lite"/>
    </source>
</evidence>
<feature type="region of interest" description="Disordered" evidence="1">
    <location>
        <begin position="100"/>
        <end position="213"/>
    </location>
</feature>
<gene>
    <name evidence="2" type="ORF">JMJ35_005865</name>
</gene>
<comment type="caution">
    <text evidence="2">The sequence shown here is derived from an EMBL/GenBank/DDBJ whole genome shotgun (WGS) entry which is preliminary data.</text>
</comment>